<comment type="similarity">
    <text evidence="3">Belongs to the HARBI1 family.</text>
</comment>
<evidence type="ECO:0000256" key="6">
    <source>
        <dbReference type="ARBA" id="ARBA00022801"/>
    </source>
</evidence>
<dbReference type="PANTHER" id="PTHR22930:SF281">
    <property type="entry name" value="NUCLEASE"/>
    <property type="match status" value="1"/>
</dbReference>
<evidence type="ECO:0000256" key="2">
    <source>
        <dbReference type="ARBA" id="ARBA00004123"/>
    </source>
</evidence>
<evidence type="ECO:0000256" key="4">
    <source>
        <dbReference type="ARBA" id="ARBA00022722"/>
    </source>
</evidence>
<keyword evidence="4" id="KW-0540">Nuclease</keyword>
<evidence type="ECO:0000313" key="9">
    <source>
        <dbReference type="EMBL" id="GFP86874.1"/>
    </source>
</evidence>
<protein>
    <submittedName>
        <fullName evidence="9">Putative nuclease harbi1</fullName>
    </submittedName>
</protein>
<comment type="caution">
    <text evidence="9">The sequence shown here is derived from an EMBL/GenBank/DDBJ whole genome shotgun (WGS) entry which is preliminary data.</text>
</comment>
<name>A0A830BQW4_9LAMI</name>
<gene>
    <name evidence="9" type="ORF">PHJA_000831200</name>
</gene>
<evidence type="ECO:0000313" key="10">
    <source>
        <dbReference type="Proteomes" id="UP000653305"/>
    </source>
</evidence>
<dbReference type="GO" id="GO:0005634">
    <property type="term" value="C:nucleus"/>
    <property type="evidence" value="ECO:0007669"/>
    <property type="project" value="UniProtKB-SubCell"/>
</dbReference>
<evidence type="ECO:0000256" key="1">
    <source>
        <dbReference type="ARBA" id="ARBA00001968"/>
    </source>
</evidence>
<dbReference type="GO" id="GO:0016787">
    <property type="term" value="F:hydrolase activity"/>
    <property type="evidence" value="ECO:0007669"/>
    <property type="project" value="UniProtKB-KW"/>
</dbReference>
<evidence type="ECO:0000256" key="5">
    <source>
        <dbReference type="ARBA" id="ARBA00022723"/>
    </source>
</evidence>
<dbReference type="InterPro" id="IPR045249">
    <property type="entry name" value="HARBI1-like"/>
</dbReference>
<keyword evidence="5" id="KW-0479">Metal-binding</keyword>
<evidence type="ECO:0000256" key="3">
    <source>
        <dbReference type="ARBA" id="ARBA00006958"/>
    </source>
</evidence>
<dbReference type="Pfam" id="PF13359">
    <property type="entry name" value="DDE_Tnp_4"/>
    <property type="match status" value="1"/>
</dbReference>
<dbReference type="GO" id="GO:0004518">
    <property type="term" value="F:nuclease activity"/>
    <property type="evidence" value="ECO:0007669"/>
    <property type="project" value="UniProtKB-KW"/>
</dbReference>
<dbReference type="Proteomes" id="UP000653305">
    <property type="component" value="Unassembled WGS sequence"/>
</dbReference>
<dbReference type="AlphaFoldDB" id="A0A830BQW4"/>
<keyword evidence="6" id="KW-0378">Hydrolase</keyword>
<proteinExistence type="inferred from homology"/>
<organism evidence="9 10">
    <name type="scientific">Phtheirospermum japonicum</name>
    <dbReference type="NCBI Taxonomy" id="374723"/>
    <lineage>
        <taxon>Eukaryota</taxon>
        <taxon>Viridiplantae</taxon>
        <taxon>Streptophyta</taxon>
        <taxon>Embryophyta</taxon>
        <taxon>Tracheophyta</taxon>
        <taxon>Spermatophyta</taxon>
        <taxon>Magnoliopsida</taxon>
        <taxon>eudicotyledons</taxon>
        <taxon>Gunneridae</taxon>
        <taxon>Pentapetalae</taxon>
        <taxon>asterids</taxon>
        <taxon>lamiids</taxon>
        <taxon>Lamiales</taxon>
        <taxon>Orobanchaceae</taxon>
        <taxon>Orobanchaceae incertae sedis</taxon>
        <taxon>Phtheirospermum</taxon>
    </lineage>
</organism>
<dbReference type="InterPro" id="IPR027806">
    <property type="entry name" value="HARBI1_dom"/>
</dbReference>
<dbReference type="EMBL" id="BMAC01000133">
    <property type="protein sequence ID" value="GFP86874.1"/>
    <property type="molecule type" value="Genomic_DNA"/>
</dbReference>
<sequence length="196" mass="22648">GCLSALDGTYVQVQVPLSEKPRYRNWKGDASVNVLGVCDKNMNYIFVLTGWEGSTADSRMLQDAISRRNCLKIPNGQYYLCDCGYMNGPGFLAPYRGVRYHLSEWRRRWAVLRSPSFYNIATQKKMIMACCLLHNFIRTNMDVDPIECVDEESDMPDSNEYTTLEDYVDQVHSSQQWTDWRDTFAAAMYEEWRGAA</sequence>
<dbReference type="OrthoDB" id="1699974at2759"/>
<evidence type="ECO:0000259" key="8">
    <source>
        <dbReference type="Pfam" id="PF13359"/>
    </source>
</evidence>
<feature type="domain" description="DDE Tnp4" evidence="8">
    <location>
        <begin position="6"/>
        <end position="96"/>
    </location>
</feature>
<evidence type="ECO:0000256" key="7">
    <source>
        <dbReference type="ARBA" id="ARBA00023242"/>
    </source>
</evidence>
<comment type="cofactor">
    <cofactor evidence="1">
        <name>a divalent metal cation</name>
        <dbReference type="ChEBI" id="CHEBI:60240"/>
    </cofactor>
</comment>
<keyword evidence="10" id="KW-1185">Reference proteome</keyword>
<keyword evidence="7" id="KW-0539">Nucleus</keyword>
<reference evidence="9" key="1">
    <citation type="submission" date="2020-07" db="EMBL/GenBank/DDBJ databases">
        <title>Ethylene signaling mediates host invasion by parasitic plants.</title>
        <authorList>
            <person name="Yoshida S."/>
        </authorList>
    </citation>
    <scope>NUCLEOTIDE SEQUENCE</scope>
    <source>
        <strain evidence="9">Okayama</strain>
    </source>
</reference>
<feature type="non-terminal residue" evidence="9">
    <location>
        <position position="196"/>
    </location>
</feature>
<dbReference type="PANTHER" id="PTHR22930">
    <property type="match status" value="1"/>
</dbReference>
<dbReference type="GO" id="GO:0046872">
    <property type="term" value="F:metal ion binding"/>
    <property type="evidence" value="ECO:0007669"/>
    <property type="project" value="UniProtKB-KW"/>
</dbReference>
<comment type="subcellular location">
    <subcellularLocation>
        <location evidence="2">Nucleus</location>
    </subcellularLocation>
</comment>
<accession>A0A830BQW4</accession>